<evidence type="ECO:0000256" key="3">
    <source>
        <dbReference type="ARBA" id="ARBA00022475"/>
    </source>
</evidence>
<comment type="similarity">
    <text evidence="7">Belongs to the binding-protein-dependent transport system permease family.</text>
</comment>
<dbReference type="Proteomes" id="UP001597145">
    <property type="component" value="Unassembled WGS sequence"/>
</dbReference>
<dbReference type="InterPro" id="IPR050901">
    <property type="entry name" value="BP-dep_ABC_trans_perm"/>
</dbReference>
<gene>
    <name evidence="9" type="ORF">ACFSCY_36280</name>
</gene>
<keyword evidence="4 7" id="KW-0812">Transmembrane</keyword>
<evidence type="ECO:0000256" key="7">
    <source>
        <dbReference type="RuleBase" id="RU363032"/>
    </source>
</evidence>
<dbReference type="SUPFAM" id="SSF161098">
    <property type="entry name" value="MetI-like"/>
    <property type="match status" value="1"/>
</dbReference>
<evidence type="ECO:0000256" key="5">
    <source>
        <dbReference type="ARBA" id="ARBA00022989"/>
    </source>
</evidence>
<keyword evidence="6 7" id="KW-0472">Membrane</keyword>
<evidence type="ECO:0000313" key="9">
    <source>
        <dbReference type="EMBL" id="MFD1534885.1"/>
    </source>
</evidence>
<proteinExistence type="inferred from homology"/>
<name>A0ABW4FXT9_9PSEU</name>
<dbReference type="CDD" id="cd06261">
    <property type="entry name" value="TM_PBP2"/>
    <property type="match status" value="1"/>
</dbReference>
<keyword evidence="10" id="KW-1185">Reference proteome</keyword>
<feature type="transmembrane region" description="Helical" evidence="7">
    <location>
        <begin position="78"/>
        <end position="102"/>
    </location>
</feature>
<dbReference type="RefSeq" id="WP_343982803.1">
    <property type="nucleotide sequence ID" value="NZ_BAAAJG010000015.1"/>
</dbReference>
<dbReference type="PANTHER" id="PTHR32243:SF18">
    <property type="entry name" value="INNER MEMBRANE ABC TRANSPORTER PERMEASE PROTEIN YCJP"/>
    <property type="match status" value="1"/>
</dbReference>
<comment type="caution">
    <text evidence="9">The sequence shown here is derived from an EMBL/GenBank/DDBJ whole genome shotgun (WGS) entry which is preliminary data.</text>
</comment>
<dbReference type="PROSITE" id="PS50928">
    <property type="entry name" value="ABC_TM1"/>
    <property type="match status" value="1"/>
</dbReference>
<comment type="subcellular location">
    <subcellularLocation>
        <location evidence="1 7">Cell membrane</location>
        <topology evidence="1 7">Multi-pass membrane protein</topology>
    </subcellularLocation>
</comment>
<evidence type="ECO:0000313" key="10">
    <source>
        <dbReference type="Proteomes" id="UP001597145"/>
    </source>
</evidence>
<feature type="transmembrane region" description="Helical" evidence="7">
    <location>
        <begin position="148"/>
        <end position="170"/>
    </location>
</feature>
<feature type="transmembrane region" description="Helical" evidence="7">
    <location>
        <begin position="191"/>
        <end position="213"/>
    </location>
</feature>
<evidence type="ECO:0000256" key="6">
    <source>
        <dbReference type="ARBA" id="ARBA00023136"/>
    </source>
</evidence>
<reference evidence="10" key="1">
    <citation type="journal article" date="2019" name="Int. J. Syst. Evol. Microbiol.">
        <title>The Global Catalogue of Microorganisms (GCM) 10K type strain sequencing project: providing services to taxonomists for standard genome sequencing and annotation.</title>
        <authorList>
            <consortium name="The Broad Institute Genomics Platform"/>
            <consortium name="The Broad Institute Genome Sequencing Center for Infectious Disease"/>
            <person name="Wu L."/>
            <person name="Ma J."/>
        </authorList>
    </citation>
    <scope>NUCLEOTIDE SEQUENCE [LARGE SCALE GENOMIC DNA]</scope>
    <source>
        <strain evidence="10">JCM 12165</strain>
    </source>
</reference>
<evidence type="ECO:0000259" key="8">
    <source>
        <dbReference type="PROSITE" id="PS50928"/>
    </source>
</evidence>
<dbReference type="PANTHER" id="PTHR32243">
    <property type="entry name" value="MALTOSE TRANSPORT SYSTEM PERMEASE-RELATED"/>
    <property type="match status" value="1"/>
</dbReference>
<dbReference type="InterPro" id="IPR035906">
    <property type="entry name" value="MetI-like_sf"/>
</dbReference>
<organism evidence="9 10">
    <name type="scientific">Pseudonocardia aurantiaca</name>
    <dbReference type="NCBI Taxonomy" id="75290"/>
    <lineage>
        <taxon>Bacteria</taxon>
        <taxon>Bacillati</taxon>
        <taxon>Actinomycetota</taxon>
        <taxon>Actinomycetes</taxon>
        <taxon>Pseudonocardiales</taxon>
        <taxon>Pseudonocardiaceae</taxon>
        <taxon>Pseudonocardia</taxon>
    </lineage>
</organism>
<keyword evidence="5 7" id="KW-1133">Transmembrane helix</keyword>
<feature type="domain" description="ABC transmembrane type-1" evidence="8">
    <location>
        <begin position="79"/>
        <end position="270"/>
    </location>
</feature>
<sequence length="285" mass="30896">MSASTRPSARARSRFSRRAGDAGVIALMVFALFPIAWTCYTSFRPEQDIITDPTSLIPAGLTLDNYIATWRQTDFPQLMFNSLVVSAMTVAISLTLATFAAYSLSRSRFRGRGAVLMIYLGIRIIPGVLLLIPLFIVMQQFGLLDTRLALALTYTTFTLPAAVWFMKGFFDALPVDLENAARVDGCTRLGALFRVVLPLVRPGLAATAILVAIEAWNEVLFALLLTSTTASRTWPVGMRLLIGEFQLPWGQLTAAAVLSLLPVVVAFAFAGRAMIAGLTAGGLKD</sequence>
<dbReference type="InterPro" id="IPR000515">
    <property type="entry name" value="MetI-like"/>
</dbReference>
<dbReference type="Pfam" id="PF00528">
    <property type="entry name" value="BPD_transp_1"/>
    <property type="match status" value="1"/>
</dbReference>
<feature type="transmembrane region" description="Helical" evidence="7">
    <location>
        <begin position="254"/>
        <end position="275"/>
    </location>
</feature>
<evidence type="ECO:0000256" key="1">
    <source>
        <dbReference type="ARBA" id="ARBA00004651"/>
    </source>
</evidence>
<accession>A0ABW4FXT9</accession>
<protein>
    <submittedName>
        <fullName evidence="9">Carbohydrate ABC transporter permease</fullName>
    </submittedName>
</protein>
<evidence type="ECO:0000256" key="4">
    <source>
        <dbReference type="ARBA" id="ARBA00022692"/>
    </source>
</evidence>
<feature type="transmembrane region" description="Helical" evidence="7">
    <location>
        <begin position="21"/>
        <end position="43"/>
    </location>
</feature>
<dbReference type="Gene3D" id="1.10.3720.10">
    <property type="entry name" value="MetI-like"/>
    <property type="match status" value="1"/>
</dbReference>
<feature type="transmembrane region" description="Helical" evidence="7">
    <location>
        <begin position="114"/>
        <end position="136"/>
    </location>
</feature>
<evidence type="ECO:0000256" key="2">
    <source>
        <dbReference type="ARBA" id="ARBA00022448"/>
    </source>
</evidence>
<keyword evidence="3" id="KW-1003">Cell membrane</keyword>
<dbReference type="EMBL" id="JBHUCP010000047">
    <property type="protein sequence ID" value="MFD1534885.1"/>
    <property type="molecule type" value="Genomic_DNA"/>
</dbReference>
<keyword evidence="2 7" id="KW-0813">Transport</keyword>